<keyword evidence="5" id="KW-0479">Metal-binding</keyword>
<feature type="compositionally biased region" description="Pro residues" evidence="11">
    <location>
        <begin position="55"/>
        <end position="64"/>
    </location>
</feature>
<feature type="compositionally biased region" description="Basic residues" evidence="11">
    <location>
        <begin position="11"/>
        <end position="24"/>
    </location>
</feature>
<feature type="region of interest" description="Disordered" evidence="11">
    <location>
        <begin position="50"/>
        <end position="78"/>
    </location>
</feature>
<dbReference type="InterPro" id="IPR051547">
    <property type="entry name" value="TDP2-like"/>
</dbReference>
<organism evidence="13 14">
    <name type="scientific">Periconia macrospinosa</name>
    <dbReference type="NCBI Taxonomy" id="97972"/>
    <lineage>
        <taxon>Eukaryota</taxon>
        <taxon>Fungi</taxon>
        <taxon>Dikarya</taxon>
        <taxon>Ascomycota</taxon>
        <taxon>Pezizomycotina</taxon>
        <taxon>Dothideomycetes</taxon>
        <taxon>Pleosporomycetidae</taxon>
        <taxon>Pleosporales</taxon>
        <taxon>Massarineae</taxon>
        <taxon>Periconiaceae</taxon>
        <taxon>Periconia</taxon>
    </lineage>
</organism>
<dbReference type="GO" id="GO:0046872">
    <property type="term" value="F:metal ion binding"/>
    <property type="evidence" value="ECO:0007669"/>
    <property type="project" value="UniProtKB-KW"/>
</dbReference>
<dbReference type="Gene3D" id="3.60.10.10">
    <property type="entry name" value="Endonuclease/exonuclease/phosphatase"/>
    <property type="match status" value="1"/>
</dbReference>
<keyword evidence="4" id="KW-0540">Nuclease</keyword>
<dbReference type="GO" id="GO:0004518">
    <property type="term" value="F:nuclease activity"/>
    <property type="evidence" value="ECO:0007669"/>
    <property type="project" value="UniProtKB-KW"/>
</dbReference>
<evidence type="ECO:0000313" key="14">
    <source>
        <dbReference type="Proteomes" id="UP000244855"/>
    </source>
</evidence>
<comment type="cofactor">
    <cofactor evidence="2">
        <name>Mg(2+)</name>
        <dbReference type="ChEBI" id="CHEBI:18420"/>
    </cofactor>
</comment>
<evidence type="ECO:0000256" key="11">
    <source>
        <dbReference type="SAM" id="MobiDB-lite"/>
    </source>
</evidence>
<proteinExistence type="predicted"/>
<dbReference type="PANTHER" id="PTHR15822">
    <property type="entry name" value="TRAF AND TNF RECEPTOR-ASSOCIATED PROTEIN"/>
    <property type="match status" value="1"/>
</dbReference>
<comment type="cofactor">
    <cofactor evidence="1">
        <name>Mn(2+)</name>
        <dbReference type="ChEBI" id="CHEBI:29035"/>
    </cofactor>
</comment>
<dbReference type="Pfam" id="PF03372">
    <property type="entry name" value="Exo_endo_phos"/>
    <property type="match status" value="1"/>
</dbReference>
<dbReference type="PANTHER" id="PTHR15822:SF4">
    <property type="entry name" value="TYROSYL-DNA PHOSPHODIESTERASE 2"/>
    <property type="match status" value="1"/>
</dbReference>
<dbReference type="GO" id="GO:0070260">
    <property type="term" value="F:5'-tyrosyl-DNA phosphodiesterase activity"/>
    <property type="evidence" value="ECO:0007669"/>
    <property type="project" value="TreeGrafter"/>
</dbReference>
<dbReference type="GO" id="GO:0003697">
    <property type="term" value="F:single-stranded DNA binding"/>
    <property type="evidence" value="ECO:0007669"/>
    <property type="project" value="TreeGrafter"/>
</dbReference>
<dbReference type="GO" id="GO:0005737">
    <property type="term" value="C:cytoplasm"/>
    <property type="evidence" value="ECO:0007669"/>
    <property type="project" value="TreeGrafter"/>
</dbReference>
<dbReference type="EMBL" id="KZ805343">
    <property type="protein sequence ID" value="PVI02424.1"/>
    <property type="molecule type" value="Genomic_DNA"/>
</dbReference>
<dbReference type="SUPFAM" id="SSF56219">
    <property type="entry name" value="DNase I-like"/>
    <property type="match status" value="1"/>
</dbReference>
<evidence type="ECO:0000313" key="13">
    <source>
        <dbReference type="EMBL" id="PVI02424.1"/>
    </source>
</evidence>
<accession>A0A2V1DYK9</accession>
<keyword evidence="6" id="KW-0227">DNA damage</keyword>
<keyword evidence="14" id="KW-1185">Reference proteome</keyword>
<evidence type="ECO:0000256" key="6">
    <source>
        <dbReference type="ARBA" id="ARBA00022763"/>
    </source>
</evidence>
<feature type="region of interest" description="Disordered" evidence="11">
    <location>
        <begin position="1"/>
        <end position="36"/>
    </location>
</feature>
<keyword evidence="10" id="KW-0539">Nucleus</keyword>
<keyword evidence="9" id="KW-0234">DNA repair</keyword>
<dbReference type="OrthoDB" id="9975959at2759"/>
<evidence type="ECO:0000259" key="12">
    <source>
        <dbReference type="Pfam" id="PF03372"/>
    </source>
</evidence>
<gene>
    <name evidence="13" type="ORF">DM02DRAFT_670575</name>
</gene>
<dbReference type="CDD" id="cd09080">
    <property type="entry name" value="TDP2"/>
    <property type="match status" value="1"/>
</dbReference>
<protein>
    <recommendedName>
        <fullName evidence="12">Endonuclease/exonuclease/phosphatase domain-containing protein</fullName>
    </recommendedName>
</protein>
<evidence type="ECO:0000256" key="5">
    <source>
        <dbReference type="ARBA" id="ARBA00022723"/>
    </source>
</evidence>
<name>A0A2V1DYK9_9PLEO</name>
<evidence type="ECO:0000256" key="3">
    <source>
        <dbReference type="ARBA" id="ARBA00004322"/>
    </source>
</evidence>
<evidence type="ECO:0000256" key="9">
    <source>
        <dbReference type="ARBA" id="ARBA00023204"/>
    </source>
</evidence>
<dbReference type="InterPro" id="IPR005135">
    <property type="entry name" value="Endo/exonuclease/phosphatase"/>
</dbReference>
<evidence type="ECO:0000256" key="10">
    <source>
        <dbReference type="ARBA" id="ARBA00023242"/>
    </source>
</evidence>
<dbReference type="STRING" id="97972.A0A2V1DYK9"/>
<evidence type="ECO:0000256" key="2">
    <source>
        <dbReference type="ARBA" id="ARBA00001946"/>
    </source>
</evidence>
<reference evidence="13 14" key="1">
    <citation type="journal article" date="2018" name="Sci. Rep.">
        <title>Comparative genomics provides insights into the lifestyle and reveals functional heterogeneity of dark septate endophytic fungi.</title>
        <authorList>
            <person name="Knapp D.G."/>
            <person name="Nemeth J.B."/>
            <person name="Barry K."/>
            <person name="Hainaut M."/>
            <person name="Henrissat B."/>
            <person name="Johnson J."/>
            <person name="Kuo A."/>
            <person name="Lim J.H.P."/>
            <person name="Lipzen A."/>
            <person name="Nolan M."/>
            <person name="Ohm R.A."/>
            <person name="Tamas L."/>
            <person name="Grigoriev I.V."/>
            <person name="Spatafora J.W."/>
            <person name="Nagy L.G."/>
            <person name="Kovacs G.M."/>
        </authorList>
    </citation>
    <scope>NUCLEOTIDE SEQUENCE [LARGE SCALE GENOMIC DNA]</scope>
    <source>
        <strain evidence="13 14">DSE2036</strain>
    </source>
</reference>
<comment type="subcellular location">
    <subcellularLocation>
        <location evidence="3">Nucleus</location>
        <location evidence="3">PML body</location>
    </subcellularLocation>
</comment>
<dbReference type="InterPro" id="IPR036691">
    <property type="entry name" value="Endo/exonu/phosph_ase_sf"/>
</dbReference>
<evidence type="ECO:0000256" key="1">
    <source>
        <dbReference type="ARBA" id="ARBA00001936"/>
    </source>
</evidence>
<feature type="domain" description="Endonuclease/exonuclease/phosphatase" evidence="12">
    <location>
        <begin position="87"/>
        <end position="361"/>
    </location>
</feature>
<sequence>MKKLTYVTQKLLRRPRKLHTKHPTLPKLDDEFYKPRPQNYWTHNGTTWVAASSSAPPPPSPLPPRSSSSSSSKAETSTNPKSLRLFSWNIDMLQPNAEPRMAHAISHLHTLVTSTPPSTPVIIFLQELLPSDLAQLRSTPWIQRSFSMTELDDQRKWPSSLYGTTTLVDRRLQIRSVFRVPWISKFERDGLFVDVELRNRGDDAAAGMEECGNGKGGETVLRLCNTHLESLVADPPVRPLQLESASMYLRTSSSSNIAAAILAGDLNAIESFDRILHTTNNLHDLYLSLGGQEDSDDGYTWGYQVPEPVRQKFGCSRMDKILFRGEVRGVGFDRFGVGVVVEGSEGEEMKARGEDVWVTDHYGIMGDFEVAGSWELCVDVNGVGVESGVLKSKLT</sequence>
<keyword evidence="8" id="KW-0460">Magnesium</keyword>
<dbReference type="AlphaFoldDB" id="A0A2V1DYK9"/>
<evidence type="ECO:0000256" key="8">
    <source>
        <dbReference type="ARBA" id="ARBA00022842"/>
    </source>
</evidence>
<dbReference type="GO" id="GO:0006302">
    <property type="term" value="P:double-strand break repair"/>
    <property type="evidence" value="ECO:0007669"/>
    <property type="project" value="TreeGrafter"/>
</dbReference>
<keyword evidence="7" id="KW-0378">Hydrolase</keyword>
<evidence type="ECO:0000256" key="7">
    <source>
        <dbReference type="ARBA" id="ARBA00022801"/>
    </source>
</evidence>
<evidence type="ECO:0000256" key="4">
    <source>
        <dbReference type="ARBA" id="ARBA00022722"/>
    </source>
</evidence>
<dbReference type="Proteomes" id="UP000244855">
    <property type="component" value="Unassembled WGS sequence"/>
</dbReference>